<keyword evidence="2" id="KW-0378">Hydrolase</keyword>
<keyword evidence="2" id="KW-0067">ATP-binding</keyword>
<dbReference type="PANTHER" id="PTHR45786:SF74">
    <property type="entry name" value="ATP-DEPENDENT DNA HELICASE"/>
    <property type="match status" value="1"/>
</dbReference>
<keyword evidence="3" id="KW-1185">Reference proteome</keyword>
<dbReference type="EMBL" id="JAUIZM010000003">
    <property type="protein sequence ID" value="KAK1394840.1"/>
    <property type="molecule type" value="Genomic_DNA"/>
</dbReference>
<dbReference type="GO" id="GO:0004386">
    <property type="term" value="F:helicase activity"/>
    <property type="evidence" value="ECO:0007669"/>
    <property type="project" value="UniProtKB-KW"/>
</dbReference>
<keyword evidence="2" id="KW-0347">Helicase</keyword>
<reference evidence="2" key="2">
    <citation type="submission" date="2023-05" db="EMBL/GenBank/DDBJ databases">
        <authorList>
            <person name="Schelkunov M.I."/>
        </authorList>
    </citation>
    <scope>NUCLEOTIDE SEQUENCE</scope>
    <source>
        <strain evidence="2">Hsosn_3</strain>
        <tissue evidence="2">Leaf</tissue>
    </source>
</reference>
<name>A0AAD8J330_9APIA</name>
<dbReference type="Proteomes" id="UP001237642">
    <property type="component" value="Unassembled WGS sequence"/>
</dbReference>
<dbReference type="AlphaFoldDB" id="A0AAD8J330"/>
<evidence type="ECO:0000256" key="1">
    <source>
        <dbReference type="SAM" id="MobiDB-lite"/>
    </source>
</evidence>
<keyword evidence="2" id="KW-0547">Nucleotide-binding</keyword>
<protein>
    <submittedName>
        <fullName evidence="2">ATP-dependent DNA helicase PIF1</fullName>
    </submittedName>
</protein>
<sequence>MLLCLKLGEGPSRKRGRPRRVENPLQPGNSSALPDNALRPQIQDATSVEENEPLSSTPASGTTSTQESQRLRRSIDRKKGIYAQVWGAEFTGRHVGPGPKGYSICYGKGKVQLPLLREPPLELGDLISSGGQRSRGYFNKSRVYNNIFAFCSFGGNVDHSVNNGKGPFVFRVSGRTYHSIGSLVPPDGLSPKFAQLYMYDAQEAVTHRINFPGKMGEVDPTIMVMLQEMLERDNALVGMFKQLRHRFTSAHPEIVGLRILERRTTDGRFENLPTANDYEFVGLVVC</sequence>
<proteinExistence type="predicted"/>
<feature type="region of interest" description="Disordered" evidence="1">
    <location>
        <begin position="1"/>
        <end position="74"/>
    </location>
</feature>
<reference evidence="2" key="1">
    <citation type="submission" date="2023-02" db="EMBL/GenBank/DDBJ databases">
        <title>Genome of toxic invasive species Heracleum sosnowskyi carries increased number of genes despite the absence of recent whole-genome duplications.</title>
        <authorList>
            <person name="Schelkunov M."/>
            <person name="Shtratnikova V."/>
            <person name="Makarenko M."/>
            <person name="Klepikova A."/>
            <person name="Omelchenko D."/>
            <person name="Novikova G."/>
            <person name="Obukhova E."/>
            <person name="Bogdanov V."/>
            <person name="Penin A."/>
            <person name="Logacheva M."/>
        </authorList>
    </citation>
    <scope>NUCLEOTIDE SEQUENCE</scope>
    <source>
        <strain evidence="2">Hsosn_3</strain>
        <tissue evidence="2">Leaf</tissue>
    </source>
</reference>
<gene>
    <name evidence="2" type="ORF">POM88_013896</name>
</gene>
<evidence type="ECO:0000313" key="3">
    <source>
        <dbReference type="Proteomes" id="UP001237642"/>
    </source>
</evidence>
<comment type="caution">
    <text evidence="2">The sequence shown here is derived from an EMBL/GenBank/DDBJ whole genome shotgun (WGS) entry which is preliminary data.</text>
</comment>
<evidence type="ECO:0000313" key="2">
    <source>
        <dbReference type="EMBL" id="KAK1394840.1"/>
    </source>
</evidence>
<dbReference type="PANTHER" id="PTHR45786">
    <property type="entry name" value="DNA BINDING PROTEIN-LIKE"/>
    <property type="match status" value="1"/>
</dbReference>
<organism evidence="2 3">
    <name type="scientific">Heracleum sosnowskyi</name>
    <dbReference type="NCBI Taxonomy" id="360622"/>
    <lineage>
        <taxon>Eukaryota</taxon>
        <taxon>Viridiplantae</taxon>
        <taxon>Streptophyta</taxon>
        <taxon>Embryophyta</taxon>
        <taxon>Tracheophyta</taxon>
        <taxon>Spermatophyta</taxon>
        <taxon>Magnoliopsida</taxon>
        <taxon>eudicotyledons</taxon>
        <taxon>Gunneridae</taxon>
        <taxon>Pentapetalae</taxon>
        <taxon>asterids</taxon>
        <taxon>campanulids</taxon>
        <taxon>Apiales</taxon>
        <taxon>Apiaceae</taxon>
        <taxon>Apioideae</taxon>
        <taxon>apioid superclade</taxon>
        <taxon>Tordylieae</taxon>
        <taxon>Tordyliinae</taxon>
        <taxon>Heracleum</taxon>
    </lineage>
</organism>
<accession>A0AAD8J330</accession>
<feature type="compositionally biased region" description="Polar residues" evidence="1">
    <location>
        <begin position="53"/>
        <end position="68"/>
    </location>
</feature>